<dbReference type="KEGG" id="thf:MA03_04815"/>
<dbReference type="PATRIC" id="fig|1550241.5.peg.1018"/>
<evidence type="ECO:0000313" key="2">
    <source>
        <dbReference type="Proteomes" id="UP000067434"/>
    </source>
</evidence>
<organism evidence="1 2">
    <name type="scientific">Infirmifilum uzonense</name>
    <dbReference type="NCBI Taxonomy" id="1550241"/>
    <lineage>
        <taxon>Archaea</taxon>
        <taxon>Thermoproteota</taxon>
        <taxon>Thermoprotei</taxon>
        <taxon>Thermofilales</taxon>
        <taxon>Thermofilaceae</taxon>
        <taxon>Infirmifilum</taxon>
    </lineage>
</organism>
<keyword evidence="2" id="KW-1185">Reference proteome</keyword>
<reference evidence="1 2" key="1">
    <citation type="journal article" date="2015" name="Stand. Genomic Sci.">
        <title>Complete genome sequence of and proposal of Thermofilum uzonense sp. nov. a novel hyperthermophilic crenarchaeon and emended description of the genus Thermofilum.</title>
        <authorList>
            <person name="Toshchakov S.V."/>
            <person name="Korzhenkov A.A."/>
            <person name="Samarov N.I."/>
            <person name="Mazunin I.O."/>
            <person name="Mozhey O.I."/>
            <person name="Shmyr I.S."/>
            <person name="Derbikova K.S."/>
            <person name="Taranov E.A."/>
            <person name="Dominova I.N."/>
            <person name="Bonch-Osmolovskaya E.A."/>
            <person name="Patrushev M.V."/>
            <person name="Podosokorskaya O.A."/>
            <person name="Kublanov I.V."/>
        </authorList>
    </citation>
    <scope>NUCLEOTIDE SEQUENCE [LARGE SCALE GENOMIC DNA]</scope>
    <source>
        <strain evidence="1 2">1807-2</strain>
    </source>
</reference>
<gene>
    <name evidence="1" type="ORF">MA03_04815</name>
</gene>
<sequence>MKNFSGETQLPCATESGSRVTPMRGYCFIPFASVGHILPFFPVRAYAEILPDQRSALDSIDAMLRELEELSARIDGLLEE</sequence>
<dbReference type="EMBL" id="CP009961">
    <property type="protein sequence ID" value="AKG38731.1"/>
    <property type="molecule type" value="Genomic_DNA"/>
</dbReference>
<proteinExistence type="predicted"/>
<evidence type="ECO:0000313" key="1">
    <source>
        <dbReference type="EMBL" id="AKG38731.1"/>
    </source>
</evidence>
<dbReference type="AlphaFoldDB" id="A0A0F7CL37"/>
<dbReference type="Proteomes" id="UP000067434">
    <property type="component" value="Chromosome"/>
</dbReference>
<protein>
    <submittedName>
        <fullName evidence="1">Uncharacterized protein</fullName>
    </submittedName>
</protein>
<accession>A0A0F7CL37</accession>
<dbReference type="HOGENOM" id="CLU_2581603_0_0_2"/>
<name>A0A0F7CL37_9CREN</name>